<protein>
    <submittedName>
        <fullName evidence="2">Sialidase</fullName>
    </submittedName>
</protein>
<organism evidence="2 3">
    <name type="scientific">Cynara cardunculus var. scolymus</name>
    <name type="common">Globe artichoke</name>
    <name type="synonym">Cynara scolymus</name>
    <dbReference type="NCBI Taxonomy" id="59895"/>
    <lineage>
        <taxon>Eukaryota</taxon>
        <taxon>Viridiplantae</taxon>
        <taxon>Streptophyta</taxon>
        <taxon>Embryophyta</taxon>
        <taxon>Tracheophyta</taxon>
        <taxon>Spermatophyta</taxon>
        <taxon>Magnoliopsida</taxon>
        <taxon>eudicotyledons</taxon>
        <taxon>Gunneridae</taxon>
        <taxon>Pentapetalae</taxon>
        <taxon>asterids</taxon>
        <taxon>campanulids</taxon>
        <taxon>Asterales</taxon>
        <taxon>Asteraceae</taxon>
        <taxon>Carduoideae</taxon>
        <taxon>Cardueae</taxon>
        <taxon>Carduinae</taxon>
        <taxon>Cynara</taxon>
    </lineage>
</organism>
<comment type="caution">
    <text evidence="2">The sequence shown here is derived from an EMBL/GenBank/DDBJ whole genome shotgun (WGS) entry which is preliminary data.</text>
</comment>
<dbReference type="InterPro" id="IPR036278">
    <property type="entry name" value="Sialidase_sf"/>
</dbReference>
<dbReference type="AlphaFoldDB" id="A0A118JRZ0"/>
<reference evidence="2 3" key="1">
    <citation type="journal article" date="2016" name="Sci. Rep.">
        <title>The genome sequence of the outbreeding globe artichoke constructed de novo incorporating a phase-aware low-pass sequencing strategy of F1 progeny.</title>
        <authorList>
            <person name="Scaglione D."/>
            <person name="Reyes-Chin-Wo S."/>
            <person name="Acquadro A."/>
            <person name="Froenicke L."/>
            <person name="Portis E."/>
            <person name="Beitel C."/>
            <person name="Tirone M."/>
            <person name="Mauro R."/>
            <person name="Lo Monaco A."/>
            <person name="Mauromicale G."/>
            <person name="Faccioli P."/>
            <person name="Cattivelli L."/>
            <person name="Rieseberg L."/>
            <person name="Michelmore R."/>
            <person name="Lanteri S."/>
        </authorList>
    </citation>
    <scope>NUCLEOTIDE SEQUENCE [LARGE SCALE GENOMIC DNA]</scope>
    <source>
        <strain evidence="2">2C</strain>
    </source>
</reference>
<dbReference type="Gramene" id="KVH88239">
    <property type="protein sequence ID" value="KVH88239"/>
    <property type="gene ID" value="Ccrd_024353"/>
</dbReference>
<feature type="non-terminal residue" evidence="2">
    <location>
        <position position="133"/>
    </location>
</feature>
<dbReference type="Proteomes" id="UP000243975">
    <property type="component" value="Unassembled WGS sequence"/>
</dbReference>
<sequence>MNFGRMVFVHGELTGIDGVNLSDGRVMLAYNTVSRAVLKVAISADDGDLWKDVATLEETEGMEFSYPAVIKASDGPCCSSTQNGAVMFYHIDLKRDIKLVAVLQQDLLGEFWKLIFELVIEALASATLIVVAK</sequence>
<evidence type="ECO:0000313" key="2">
    <source>
        <dbReference type="EMBL" id="KVH88239.1"/>
    </source>
</evidence>
<accession>A0A118JRZ0</accession>
<feature type="domain" description="Sialidase" evidence="1">
    <location>
        <begin position="15"/>
        <end position="75"/>
    </location>
</feature>
<name>A0A118JRZ0_CYNCS</name>
<proteinExistence type="predicted"/>
<evidence type="ECO:0000313" key="3">
    <source>
        <dbReference type="Proteomes" id="UP000243975"/>
    </source>
</evidence>
<dbReference type="PANTHER" id="PTHR43752:SF2">
    <property type="entry name" value="BNR_ASP-BOX REPEAT FAMILY PROTEIN"/>
    <property type="match status" value="1"/>
</dbReference>
<dbReference type="Pfam" id="PF13088">
    <property type="entry name" value="BNR_2"/>
    <property type="match status" value="1"/>
</dbReference>
<evidence type="ECO:0000259" key="1">
    <source>
        <dbReference type="Pfam" id="PF13088"/>
    </source>
</evidence>
<keyword evidence="3" id="KW-1185">Reference proteome</keyword>
<dbReference type="CDD" id="cd15482">
    <property type="entry name" value="Sialidase_non-viral"/>
    <property type="match status" value="1"/>
</dbReference>
<dbReference type="InterPro" id="IPR011040">
    <property type="entry name" value="Sialidase"/>
</dbReference>
<dbReference type="PANTHER" id="PTHR43752">
    <property type="entry name" value="BNR/ASP-BOX REPEAT FAMILY PROTEIN"/>
    <property type="match status" value="1"/>
</dbReference>
<dbReference type="EMBL" id="LEKV01005495">
    <property type="protein sequence ID" value="KVH88239.1"/>
    <property type="molecule type" value="Genomic_DNA"/>
</dbReference>
<gene>
    <name evidence="2" type="ORF">Ccrd_024353</name>
</gene>
<dbReference type="SUPFAM" id="SSF50939">
    <property type="entry name" value="Sialidases"/>
    <property type="match status" value="1"/>
</dbReference>